<dbReference type="RefSeq" id="WP_277191048.1">
    <property type="nucleotide sequence ID" value="NZ_JAROAV010000010.1"/>
</dbReference>
<proteinExistence type="predicted"/>
<dbReference type="EMBL" id="JAROAV010000010">
    <property type="protein sequence ID" value="MDF8263285.1"/>
    <property type="molecule type" value="Genomic_DNA"/>
</dbReference>
<name>A0ABT6C365_9MICO</name>
<protein>
    <submittedName>
        <fullName evidence="3">Transporter substrate-binding domain-containing protein</fullName>
    </submittedName>
</protein>
<dbReference type="SUPFAM" id="SSF53850">
    <property type="entry name" value="Periplasmic binding protein-like II"/>
    <property type="match status" value="1"/>
</dbReference>
<comment type="caution">
    <text evidence="3">The sequence shown here is derived from an EMBL/GenBank/DDBJ whole genome shotgun (WGS) entry which is preliminary data.</text>
</comment>
<dbReference type="PANTHER" id="PTHR35936">
    <property type="entry name" value="MEMBRANE-BOUND LYTIC MUREIN TRANSGLYCOSYLASE F"/>
    <property type="match status" value="1"/>
</dbReference>
<evidence type="ECO:0000259" key="2">
    <source>
        <dbReference type="SMART" id="SM00062"/>
    </source>
</evidence>
<dbReference type="SMART" id="SM00062">
    <property type="entry name" value="PBPb"/>
    <property type="match status" value="1"/>
</dbReference>
<dbReference type="InterPro" id="IPR001638">
    <property type="entry name" value="Solute-binding_3/MltF_N"/>
</dbReference>
<gene>
    <name evidence="3" type="ORF">P4R38_03355</name>
</gene>
<organism evidence="3 4">
    <name type="scientific">Luteipulveratus flavus</name>
    <dbReference type="NCBI Taxonomy" id="3031728"/>
    <lineage>
        <taxon>Bacteria</taxon>
        <taxon>Bacillati</taxon>
        <taxon>Actinomycetota</taxon>
        <taxon>Actinomycetes</taxon>
        <taxon>Micrococcales</taxon>
        <taxon>Dermacoccaceae</taxon>
        <taxon>Luteipulveratus</taxon>
    </lineage>
</organism>
<dbReference type="PANTHER" id="PTHR35936:SF17">
    <property type="entry name" value="ARGININE-BINDING EXTRACELLULAR PROTEIN ARTP"/>
    <property type="match status" value="1"/>
</dbReference>
<sequence length="240" mass="25568">MTDVPADIVHDLAPTGSLRASINLGNAVLAQGTSQDPSGITVDLAREIARRLEVPLELVCFDAARKSFEALTTGAADLGFLAVEPARAEQVAFTAAYVLIEGVFVVPDESSLRSVADVDRAGVRIGVKEGSAYDLYLTRTLQHAELVRGGEGVEVFDEQRLEAGAGIRQPVTAWADAHPGVRVVDEAFMQIRQAVATTKNRTPETVAYLQQVVEELKASGFVRESLDRAGQADTTVAPPA</sequence>
<dbReference type="Pfam" id="PF00497">
    <property type="entry name" value="SBP_bac_3"/>
    <property type="match status" value="1"/>
</dbReference>
<evidence type="ECO:0000256" key="1">
    <source>
        <dbReference type="ARBA" id="ARBA00022729"/>
    </source>
</evidence>
<keyword evidence="1" id="KW-0732">Signal</keyword>
<accession>A0ABT6C365</accession>
<evidence type="ECO:0000313" key="3">
    <source>
        <dbReference type="EMBL" id="MDF8263285.1"/>
    </source>
</evidence>
<dbReference type="Gene3D" id="3.40.190.10">
    <property type="entry name" value="Periplasmic binding protein-like II"/>
    <property type="match status" value="2"/>
</dbReference>
<evidence type="ECO:0000313" key="4">
    <source>
        <dbReference type="Proteomes" id="UP001528912"/>
    </source>
</evidence>
<reference evidence="3 4" key="1">
    <citation type="submission" date="2023-03" db="EMBL/GenBank/DDBJ databases">
        <title>YIM 133296 draft genome.</title>
        <authorList>
            <person name="Xiong L."/>
        </authorList>
    </citation>
    <scope>NUCLEOTIDE SEQUENCE [LARGE SCALE GENOMIC DNA]</scope>
    <source>
        <strain evidence="3 4">YIM 133296</strain>
    </source>
</reference>
<dbReference type="Proteomes" id="UP001528912">
    <property type="component" value="Unassembled WGS sequence"/>
</dbReference>
<keyword evidence="4" id="KW-1185">Reference proteome</keyword>
<feature type="domain" description="Solute-binding protein family 3/N-terminal" evidence="2">
    <location>
        <begin position="17"/>
        <end position="233"/>
    </location>
</feature>